<accession>A0ABN8S943</accession>
<gene>
    <name evidence="2" type="ORF">PEVE_00017664</name>
</gene>
<reference evidence="2 3" key="1">
    <citation type="submission" date="2022-05" db="EMBL/GenBank/DDBJ databases">
        <authorList>
            <consortium name="Genoscope - CEA"/>
            <person name="William W."/>
        </authorList>
    </citation>
    <scope>NUCLEOTIDE SEQUENCE [LARGE SCALE GENOMIC DNA]</scope>
</reference>
<organism evidence="2 3">
    <name type="scientific">Porites evermanni</name>
    <dbReference type="NCBI Taxonomy" id="104178"/>
    <lineage>
        <taxon>Eukaryota</taxon>
        <taxon>Metazoa</taxon>
        <taxon>Cnidaria</taxon>
        <taxon>Anthozoa</taxon>
        <taxon>Hexacorallia</taxon>
        <taxon>Scleractinia</taxon>
        <taxon>Fungiina</taxon>
        <taxon>Poritidae</taxon>
        <taxon>Porites</taxon>
    </lineage>
</organism>
<feature type="region of interest" description="Disordered" evidence="1">
    <location>
        <begin position="1"/>
        <end position="41"/>
    </location>
</feature>
<feature type="compositionally biased region" description="Basic and acidic residues" evidence="1">
    <location>
        <begin position="1"/>
        <end position="35"/>
    </location>
</feature>
<evidence type="ECO:0000313" key="2">
    <source>
        <dbReference type="EMBL" id="CAH3187454.1"/>
    </source>
</evidence>
<protein>
    <submittedName>
        <fullName evidence="2">Uncharacterized protein</fullName>
    </submittedName>
</protein>
<name>A0ABN8S943_9CNID</name>
<evidence type="ECO:0000256" key="1">
    <source>
        <dbReference type="SAM" id="MobiDB-lite"/>
    </source>
</evidence>
<keyword evidence="3" id="KW-1185">Reference proteome</keyword>
<proteinExistence type="predicted"/>
<comment type="caution">
    <text evidence="2">The sequence shown here is derived from an EMBL/GenBank/DDBJ whole genome shotgun (WGS) entry which is preliminary data.</text>
</comment>
<dbReference type="Proteomes" id="UP001159427">
    <property type="component" value="Unassembled WGS sequence"/>
</dbReference>
<evidence type="ECO:0000313" key="3">
    <source>
        <dbReference type="Proteomes" id="UP001159427"/>
    </source>
</evidence>
<dbReference type="EMBL" id="CALNXI010002419">
    <property type="protein sequence ID" value="CAH3187454.1"/>
    <property type="molecule type" value="Genomic_DNA"/>
</dbReference>
<sequence length="41" mass="5190">MPRDHQRHNLKDLTNKEQERDMPRDHQRHNLKDLTNEEQER</sequence>